<dbReference type="Proteomes" id="UP000527324">
    <property type="component" value="Unassembled WGS sequence"/>
</dbReference>
<reference evidence="1 2" key="1">
    <citation type="submission" date="2020-08" db="EMBL/GenBank/DDBJ databases">
        <title>Genomic Encyclopedia of Type Strains, Phase IV (KMG-IV): sequencing the most valuable type-strain genomes for metagenomic binning, comparative biology and taxonomic classification.</title>
        <authorList>
            <person name="Goeker M."/>
        </authorList>
    </citation>
    <scope>NUCLEOTIDE SEQUENCE [LARGE SCALE GENOMIC DNA]</scope>
    <source>
        <strain evidence="1 2">DSM 4731</strain>
    </source>
</reference>
<dbReference type="GeneID" id="88838499"/>
<dbReference type="RefSeq" id="WP_054765493.1">
    <property type="nucleotide sequence ID" value="NZ_CAJFZW010000004.1"/>
</dbReference>
<accession>A0A7W9C6B9</accession>
<keyword evidence="2" id="KW-1185">Reference proteome</keyword>
<proteinExistence type="predicted"/>
<dbReference type="EMBL" id="JACHOQ010000002">
    <property type="protein sequence ID" value="MBB5739563.1"/>
    <property type="molecule type" value="Genomic_DNA"/>
</dbReference>
<protein>
    <submittedName>
        <fullName evidence="1">Uncharacterized protein</fullName>
    </submittedName>
</protein>
<gene>
    <name evidence="1" type="ORF">GGQ93_001265</name>
</gene>
<dbReference type="AlphaFoldDB" id="A0A7W9C6B9"/>
<comment type="caution">
    <text evidence="1">The sequence shown here is derived from an EMBL/GenBank/DDBJ whole genome shotgun (WGS) entry which is preliminary data.</text>
</comment>
<name>A0A7W9C6B9_9CAUL</name>
<organism evidence="1 2">
    <name type="scientific">Brevundimonas aurantiaca</name>
    <dbReference type="NCBI Taxonomy" id="74316"/>
    <lineage>
        <taxon>Bacteria</taxon>
        <taxon>Pseudomonadati</taxon>
        <taxon>Pseudomonadota</taxon>
        <taxon>Alphaproteobacteria</taxon>
        <taxon>Caulobacterales</taxon>
        <taxon>Caulobacteraceae</taxon>
        <taxon>Brevundimonas</taxon>
    </lineage>
</organism>
<evidence type="ECO:0000313" key="2">
    <source>
        <dbReference type="Proteomes" id="UP000527324"/>
    </source>
</evidence>
<evidence type="ECO:0000313" key="1">
    <source>
        <dbReference type="EMBL" id="MBB5739563.1"/>
    </source>
</evidence>
<sequence>MGLSLTELKQGAGYRVEPTEEGFAILKSERDDAAAFDQLVREVLSSAGREFVALPRQDAGAGYDGVFILPFD</sequence>